<dbReference type="Pfam" id="PF13472">
    <property type="entry name" value="Lipase_GDSL_2"/>
    <property type="match status" value="1"/>
</dbReference>
<feature type="region of interest" description="Disordered" evidence="1">
    <location>
        <begin position="231"/>
        <end position="255"/>
    </location>
</feature>
<dbReference type="AlphaFoldDB" id="A0A0U5GLT9"/>
<dbReference type="InterPro" id="IPR051532">
    <property type="entry name" value="Ester_Hydrolysis_Enzymes"/>
</dbReference>
<dbReference type="OrthoDB" id="6123at2759"/>
<dbReference type="InterPro" id="IPR013830">
    <property type="entry name" value="SGNH_hydro"/>
</dbReference>
<evidence type="ECO:0000259" key="2">
    <source>
        <dbReference type="Pfam" id="PF13472"/>
    </source>
</evidence>
<organism evidence="3 4">
    <name type="scientific">Aspergillus calidoustus</name>
    <dbReference type="NCBI Taxonomy" id="454130"/>
    <lineage>
        <taxon>Eukaryota</taxon>
        <taxon>Fungi</taxon>
        <taxon>Dikarya</taxon>
        <taxon>Ascomycota</taxon>
        <taxon>Pezizomycotina</taxon>
        <taxon>Eurotiomycetes</taxon>
        <taxon>Eurotiomycetidae</taxon>
        <taxon>Eurotiales</taxon>
        <taxon>Aspergillaceae</taxon>
        <taxon>Aspergillus</taxon>
        <taxon>Aspergillus subgen. Nidulantes</taxon>
    </lineage>
</organism>
<feature type="domain" description="SGNH hydrolase-type esterase" evidence="2">
    <location>
        <begin position="21"/>
        <end position="194"/>
    </location>
</feature>
<accession>A0A0U5GLT9</accession>
<dbReference type="OMA" id="IYCWRNG"/>
<dbReference type="SUPFAM" id="SSF52266">
    <property type="entry name" value="SGNH hydrolase"/>
    <property type="match status" value="2"/>
</dbReference>
<evidence type="ECO:0000256" key="1">
    <source>
        <dbReference type="SAM" id="MobiDB-lite"/>
    </source>
</evidence>
<proteinExistence type="predicted"/>
<sequence>MALWKPGPRAAESFTLRILPLGASITEGYLSSDGTGYRKLLRAQLRHAGWKVNMVGSMAHGHMSDKNHEGHRGYIIDEVANEARKSVGSRPNVILINAGTNDATRNINIDTAEQRMDALLDYLYSSIPGTTIILSSLLPNTGAPARVSRINHQYYKIYIRRRDAGQKIVLADMANTLQVTDLQDDTHPTDAGYRKMATVWWNAIQTAHERGFLSAPDDPEIDEKAASNCEKEYGSGQDHYAQTQRGSGADDGEYQHSAENMGRILKITTVGDIHGELNFAQLVNVWNAPREGALDDLVWSREGLGTFMFANKNDGNFDSLIEIDVKDGCKPQGVRWGDVNGNGLDDFICIGPEGAMYVSINRGSIDGIPMFEYIGLVRAAPGGDMAQINVKLGDIDDDGRIDYCLIAGNGDIRCWRNGGQGEAPTSEYGGYWQDLGVVFTGKGMGDITGVRFVDINGDFRSDWLWLDNTGKVTTYINNRGTGKGTLIPDWVSVGTTHAGIGVEGAKARIKFGNIYPGNRNGADYVYIESDQRGPSTGGAPVYDHHLHVWRNTGSGGTQLKGDGVFYCDMRGTGADDYVWVSSAGEGYLYGNIHSPPRWDPEGPKIFEAGVDRKAIRLADFDGDGKCDLWLVDRMTGAAEVWINKWDTGSGRMSWDKRGVVTGNARCTEGWGVGLYDLGLRFHDINGDGRADYLCMEPNGRTTGALNLGENNFKDMGQVKRSEGYDRATLTRSSVGGCKRQVTHWVSPVVPSDDSVGDKLVDFLWVDKFNGDTWVWRNEGQMPEGELVSGSTFRWTKLEGPRYQGADRGANMHFPNLGGLGRADFHQVIPRTNVAYTWFNVCPGGGTGPAQDDQDPSVDPQLPTDLAPRRWPTPHNYISFGDSYSAGIGANCGWIYDKFDQSGSCRRCEGSYPWQLLTAGLELQGVELNFVSCSGAETVDLYEPRERRAQLLWIYEDHYYIQSGWGTLSIGGNDLGFSTIATWCLFVYVSNSWCQDAIRNAETKLESPEFHDTLKRVYQDILLDAMGEREWNGQKGFLLMVTGYMQFFYDKDDGCDHTYFLTGTYLTQALRQRLNAMVIKLNEVIQSAIRAANDWGGGPYNIVYFDGDRLFEGHRFCEPGRDYRDSWFLLPNRED</sequence>
<evidence type="ECO:0000313" key="4">
    <source>
        <dbReference type="Proteomes" id="UP000054771"/>
    </source>
</evidence>
<dbReference type="STRING" id="454130.A0A0U5GLT9"/>
<dbReference type="InterPro" id="IPR028994">
    <property type="entry name" value="Integrin_alpha_N"/>
</dbReference>
<reference evidence="4" key="1">
    <citation type="journal article" date="2016" name="Genome Announc.">
        <title>Draft genome sequences of fungus Aspergillus calidoustus.</title>
        <authorList>
            <person name="Horn F."/>
            <person name="Linde J."/>
            <person name="Mattern D.J."/>
            <person name="Walther G."/>
            <person name="Guthke R."/>
            <person name="Scherlach K."/>
            <person name="Martin K."/>
            <person name="Brakhage A.A."/>
            <person name="Petzke L."/>
            <person name="Valiante V."/>
        </authorList>
    </citation>
    <scope>NUCLEOTIDE SEQUENCE [LARGE SCALE GENOMIC DNA]</scope>
    <source>
        <strain evidence="4">SF006504</strain>
    </source>
</reference>
<dbReference type="Gene3D" id="3.40.50.1110">
    <property type="entry name" value="SGNH hydrolase"/>
    <property type="match status" value="2"/>
</dbReference>
<dbReference type="InterPro" id="IPR037460">
    <property type="entry name" value="SEST-like"/>
</dbReference>
<dbReference type="GO" id="GO:0004622">
    <property type="term" value="F:phosphatidylcholine lysophospholipase activity"/>
    <property type="evidence" value="ECO:0007669"/>
    <property type="project" value="TreeGrafter"/>
</dbReference>
<dbReference type="CDD" id="cd01823">
    <property type="entry name" value="SEST_like"/>
    <property type="match status" value="1"/>
</dbReference>
<name>A0A0U5GLT9_ASPCI</name>
<keyword evidence="4" id="KW-1185">Reference proteome</keyword>
<dbReference type="PANTHER" id="PTHR30383:SF31">
    <property type="entry name" value="SGNH HYDROLASE-TYPE ESTERASE DOMAIN-CONTAINING PROTEIN-RELATED"/>
    <property type="match status" value="1"/>
</dbReference>
<protein>
    <recommendedName>
        <fullName evidence="2">SGNH hydrolase-type esterase domain-containing protein</fullName>
    </recommendedName>
</protein>
<gene>
    <name evidence="3" type="ORF">ASPCAL14002</name>
</gene>
<dbReference type="CDD" id="cd01833">
    <property type="entry name" value="XynB_like"/>
    <property type="match status" value="1"/>
</dbReference>
<dbReference type="InterPro" id="IPR036514">
    <property type="entry name" value="SGNH_hydro_sf"/>
</dbReference>
<dbReference type="PANTHER" id="PTHR30383">
    <property type="entry name" value="THIOESTERASE 1/PROTEASE 1/LYSOPHOSPHOLIPASE L1"/>
    <property type="match status" value="1"/>
</dbReference>
<dbReference type="Proteomes" id="UP000054771">
    <property type="component" value="Unassembled WGS sequence"/>
</dbReference>
<dbReference type="EMBL" id="CDMC01000021">
    <property type="protein sequence ID" value="CEL10895.1"/>
    <property type="molecule type" value="Genomic_DNA"/>
</dbReference>
<dbReference type="SUPFAM" id="SSF69318">
    <property type="entry name" value="Integrin alpha N-terminal domain"/>
    <property type="match status" value="2"/>
</dbReference>
<evidence type="ECO:0000313" key="3">
    <source>
        <dbReference type="EMBL" id="CEL10895.1"/>
    </source>
</evidence>